<evidence type="ECO:0000313" key="3">
    <source>
        <dbReference type="RefSeq" id="XP_071901211.1"/>
    </source>
</evidence>
<dbReference type="InterPro" id="IPR035810">
    <property type="entry name" value="PEBP_euk"/>
</dbReference>
<proteinExistence type="inferred from homology"/>
<keyword evidence="2" id="KW-1185">Reference proteome</keyword>
<dbReference type="PANTHER" id="PTHR11362:SF82">
    <property type="entry name" value="PHOSPHATIDYLETHANOLAMINE-BINDING PROTEIN 4"/>
    <property type="match status" value="1"/>
</dbReference>
<dbReference type="Pfam" id="PF01161">
    <property type="entry name" value="PBP"/>
    <property type="match status" value="1"/>
</dbReference>
<reference evidence="3" key="1">
    <citation type="submission" date="2025-08" db="UniProtKB">
        <authorList>
            <consortium name="RefSeq"/>
        </authorList>
    </citation>
    <scope>IDENTIFICATION</scope>
    <source>
        <tissue evidence="3">Leaves</tissue>
    </source>
</reference>
<dbReference type="RefSeq" id="XP_071901211.1">
    <property type="nucleotide sequence ID" value="XM_072045110.1"/>
</dbReference>
<evidence type="ECO:0000256" key="1">
    <source>
        <dbReference type="ARBA" id="ARBA00007091"/>
    </source>
</evidence>
<dbReference type="InterPro" id="IPR001858">
    <property type="entry name" value="Phosphatidylethanolamine-bd_CS"/>
</dbReference>
<dbReference type="InterPro" id="IPR008914">
    <property type="entry name" value="PEBP"/>
</dbReference>
<gene>
    <name evidence="3" type="primary">LOC140005038</name>
</gene>
<sequence>MATDLNSNKHDNSIETSIRLHIFSDVKPSLAASAPLVTIGGEPGKFYTLVMIDPDDPSPSEPTPREWAHWIVTDIPGGSIASQGKEILSYMPPHPQVGIHRYVVTLYRLEAPLGFLAPPNARACFSTSVFARATISGRRPVSIVYFNAHREPCGRKRSRNQ</sequence>
<dbReference type="InterPro" id="IPR036610">
    <property type="entry name" value="PEBP-like_sf"/>
</dbReference>
<comment type="similarity">
    <text evidence="1">Belongs to the phosphatidylethanolamine-binding protein family.</text>
</comment>
<organism evidence="2 3">
    <name type="scientific">Coffea arabica</name>
    <name type="common">Arabian coffee</name>
    <dbReference type="NCBI Taxonomy" id="13443"/>
    <lineage>
        <taxon>Eukaryota</taxon>
        <taxon>Viridiplantae</taxon>
        <taxon>Streptophyta</taxon>
        <taxon>Embryophyta</taxon>
        <taxon>Tracheophyta</taxon>
        <taxon>Spermatophyta</taxon>
        <taxon>Magnoliopsida</taxon>
        <taxon>eudicotyledons</taxon>
        <taxon>Gunneridae</taxon>
        <taxon>Pentapetalae</taxon>
        <taxon>asterids</taxon>
        <taxon>lamiids</taxon>
        <taxon>Gentianales</taxon>
        <taxon>Rubiaceae</taxon>
        <taxon>Ixoroideae</taxon>
        <taxon>Gardenieae complex</taxon>
        <taxon>Bertiereae - Coffeeae clade</taxon>
        <taxon>Coffeeae</taxon>
        <taxon>Coffea</taxon>
    </lineage>
</organism>
<protein>
    <submittedName>
        <fullName evidence="3">Protein MOTHER of FT and TFL1-like</fullName>
    </submittedName>
</protein>
<evidence type="ECO:0000313" key="2">
    <source>
        <dbReference type="Proteomes" id="UP001652660"/>
    </source>
</evidence>
<dbReference type="PROSITE" id="PS01220">
    <property type="entry name" value="PBP"/>
    <property type="match status" value="1"/>
</dbReference>
<dbReference type="Gene3D" id="3.90.280.10">
    <property type="entry name" value="PEBP-like"/>
    <property type="match status" value="1"/>
</dbReference>
<dbReference type="CDD" id="cd00866">
    <property type="entry name" value="PEBP_euk"/>
    <property type="match status" value="1"/>
</dbReference>
<dbReference type="SUPFAM" id="SSF49777">
    <property type="entry name" value="PEBP-like"/>
    <property type="match status" value="1"/>
</dbReference>
<name>A0ABM4U1P3_COFAR</name>
<dbReference type="PANTHER" id="PTHR11362">
    <property type="entry name" value="PHOSPHATIDYLETHANOLAMINE-BINDING PROTEIN"/>
    <property type="match status" value="1"/>
</dbReference>
<dbReference type="GeneID" id="140005038"/>
<accession>A0ABM4U1P3</accession>
<dbReference type="Proteomes" id="UP001652660">
    <property type="component" value="Chromosome 4c"/>
</dbReference>